<name>A0A6H2EHS2_9ACTO</name>
<keyword evidence="11" id="KW-1185">Reference proteome</keyword>
<evidence type="ECO:0000256" key="6">
    <source>
        <dbReference type="ARBA" id="ARBA00023027"/>
    </source>
</evidence>
<dbReference type="InterPro" id="IPR036291">
    <property type="entry name" value="NAD(P)-bd_dom_sf"/>
</dbReference>
<comment type="similarity">
    <text evidence="3 8">Belongs to the NAD(P)-dependent epimerase/dehydratase family. dTDP-glucose dehydratase subfamily.</text>
</comment>
<evidence type="ECO:0000256" key="2">
    <source>
        <dbReference type="ARBA" id="ARBA00001911"/>
    </source>
</evidence>
<dbReference type="GO" id="GO:0009225">
    <property type="term" value="P:nucleotide-sugar metabolic process"/>
    <property type="evidence" value="ECO:0007669"/>
    <property type="project" value="InterPro"/>
</dbReference>
<dbReference type="Pfam" id="PF16363">
    <property type="entry name" value="GDP_Man_Dehyd"/>
    <property type="match status" value="1"/>
</dbReference>
<dbReference type="InterPro" id="IPR005888">
    <property type="entry name" value="dTDP_Gluc_deHydtase"/>
</dbReference>
<gene>
    <name evidence="10" type="primary">rfbB</name>
    <name evidence="10" type="ORF">HC352_00330</name>
</gene>
<evidence type="ECO:0000256" key="3">
    <source>
        <dbReference type="ARBA" id="ARBA00008178"/>
    </source>
</evidence>
<evidence type="ECO:0000313" key="10">
    <source>
        <dbReference type="EMBL" id="QJC21115.1"/>
    </source>
</evidence>
<sequence length="330" mass="36864">MKVLITGGAGFIGANFVHQTVESMPDADVVVLDKLTYAGNPASIAGLDRVTLIEGDIADRDTVDPLVKDADVVVNFAAESHNDNSLNDPSPFIRSNIVGTFELLEAVRRHGTRFHHISTDEVYGDLEIGDPRRFLPGDPYVPSSPYSSSKAASDHLVRAWVRSFGIEATISNCSNNYGPYQHIEKFIPRTVTNLMDGIRPRIYGTGEQVRDWIHVRDHNTAVWAIINKGRLGETYLIGADGELNNLQVTQMILEEFGRPADDFDHVNDRPGHDQRYAIDNSKLVEETGWQPSFKNFADGLHDTIEWYKANESWWRPAKDAVEAKYAKNGQ</sequence>
<evidence type="ECO:0000256" key="7">
    <source>
        <dbReference type="ARBA" id="ARBA00023239"/>
    </source>
</evidence>
<dbReference type="Gene3D" id="3.40.50.720">
    <property type="entry name" value="NAD(P)-binding Rossmann-like Domain"/>
    <property type="match status" value="1"/>
</dbReference>
<dbReference type="InterPro" id="IPR016040">
    <property type="entry name" value="NAD(P)-bd_dom"/>
</dbReference>
<dbReference type="GO" id="GO:0008460">
    <property type="term" value="F:dTDP-glucose 4,6-dehydratase activity"/>
    <property type="evidence" value="ECO:0007669"/>
    <property type="project" value="UniProtKB-EC"/>
</dbReference>
<evidence type="ECO:0000256" key="4">
    <source>
        <dbReference type="ARBA" id="ARBA00011990"/>
    </source>
</evidence>
<dbReference type="AlphaFoldDB" id="A0A6H2EHS2"/>
<dbReference type="EMBL" id="CP050804">
    <property type="protein sequence ID" value="QJC21115.1"/>
    <property type="molecule type" value="Genomic_DNA"/>
</dbReference>
<dbReference type="Proteomes" id="UP000502298">
    <property type="component" value="Chromosome"/>
</dbReference>
<dbReference type="PANTHER" id="PTHR43000">
    <property type="entry name" value="DTDP-D-GLUCOSE 4,6-DEHYDRATASE-RELATED"/>
    <property type="match status" value="1"/>
</dbReference>
<organism evidence="10 11">
    <name type="scientific">Arcanobacterium buesumense</name>
    <dbReference type="NCBI Taxonomy" id="2722751"/>
    <lineage>
        <taxon>Bacteria</taxon>
        <taxon>Bacillati</taxon>
        <taxon>Actinomycetota</taxon>
        <taxon>Actinomycetes</taxon>
        <taxon>Actinomycetales</taxon>
        <taxon>Actinomycetaceae</taxon>
        <taxon>Arcanobacterium</taxon>
    </lineage>
</organism>
<reference evidence="10 11" key="1">
    <citation type="submission" date="2020-03" db="EMBL/GenBank/DDBJ databases">
        <title>Complete genome of Arcanobacterium buesumensis sp. nov. strain 2701.</title>
        <authorList>
            <person name="Borowiak M."/>
            <person name="Alssahen M."/>
            <person name="Laemmler C."/>
            <person name="Malorny B."/>
            <person name="Hassan A."/>
            <person name="Prenger-Berninghoff E."/>
            <person name="Ploetz M."/>
            <person name="Abdulmawjood A."/>
        </authorList>
    </citation>
    <scope>NUCLEOTIDE SEQUENCE [LARGE SCALE GENOMIC DNA]</scope>
    <source>
        <strain evidence="10 11">2701</strain>
    </source>
</reference>
<dbReference type="EC" id="4.2.1.46" evidence="4 8"/>
<evidence type="ECO:0000256" key="1">
    <source>
        <dbReference type="ARBA" id="ARBA00001539"/>
    </source>
</evidence>
<dbReference type="CDD" id="cd05246">
    <property type="entry name" value="dTDP_GD_SDR_e"/>
    <property type="match status" value="1"/>
</dbReference>
<proteinExistence type="inferred from homology"/>
<protein>
    <recommendedName>
        <fullName evidence="5 8">dTDP-glucose 4,6-dehydratase</fullName>
        <ecNumber evidence="4 8">4.2.1.46</ecNumber>
    </recommendedName>
</protein>
<evidence type="ECO:0000256" key="5">
    <source>
        <dbReference type="ARBA" id="ARBA00016977"/>
    </source>
</evidence>
<evidence type="ECO:0000313" key="11">
    <source>
        <dbReference type="Proteomes" id="UP000502298"/>
    </source>
</evidence>
<comment type="cofactor">
    <cofactor evidence="2 8">
        <name>NAD(+)</name>
        <dbReference type="ChEBI" id="CHEBI:57540"/>
    </cofactor>
</comment>
<dbReference type="KEGG" id="arca:HC352_00330"/>
<comment type="catalytic activity">
    <reaction evidence="1 8">
        <text>dTDP-alpha-D-glucose = dTDP-4-dehydro-6-deoxy-alpha-D-glucose + H2O</text>
        <dbReference type="Rhea" id="RHEA:17221"/>
        <dbReference type="ChEBI" id="CHEBI:15377"/>
        <dbReference type="ChEBI" id="CHEBI:57477"/>
        <dbReference type="ChEBI" id="CHEBI:57649"/>
        <dbReference type="EC" id="4.2.1.46"/>
    </reaction>
</comment>
<feature type="domain" description="NAD(P)-binding" evidence="9">
    <location>
        <begin position="4"/>
        <end position="294"/>
    </location>
</feature>
<dbReference type="NCBIfam" id="TIGR01181">
    <property type="entry name" value="dTDP_gluc_dehyt"/>
    <property type="match status" value="1"/>
</dbReference>
<evidence type="ECO:0000256" key="8">
    <source>
        <dbReference type="RuleBase" id="RU004473"/>
    </source>
</evidence>
<dbReference type="Gene3D" id="3.90.25.10">
    <property type="entry name" value="UDP-galactose 4-epimerase, domain 1"/>
    <property type="match status" value="1"/>
</dbReference>
<dbReference type="RefSeq" id="WP_168917057.1">
    <property type="nucleotide sequence ID" value="NZ_CP050804.1"/>
</dbReference>
<accession>A0A6H2EHS2</accession>
<keyword evidence="6" id="KW-0520">NAD</keyword>
<dbReference type="SUPFAM" id="SSF51735">
    <property type="entry name" value="NAD(P)-binding Rossmann-fold domains"/>
    <property type="match status" value="1"/>
</dbReference>
<keyword evidence="7 8" id="KW-0456">Lyase</keyword>
<evidence type="ECO:0000259" key="9">
    <source>
        <dbReference type="Pfam" id="PF16363"/>
    </source>
</evidence>